<dbReference type="InterPro" id="IPR036942">
    <property type="entry name" value="Beta-barrel_TonB_sf"/>
</dbReference>
<dbReference type="InterPro" id="IPR039426">
    <property type="entry name" value="TonB-dep_rcpt-like"/>
</dbReference>
<dbReference type="RefSeq" id="WP_055143961.1">
    <property type="nucleotide sequence ID" value="NZ_JXSZ01000005.1"/>
</dbReference>
<dbReference type="InterPro" id="IPR008969">
    <property type="entry name" value="CarboxyPept-like_regulatory"/>
</dbReference>
<evidence type="ECO:0000256" key="1">
    <source>
        <dbReference type="ARBA" id="ARBA00004571"/>
    </source>
</evidence>
<feature type="chain" id="PRO_5006136377" evidence="8">
    <location>
        <begin position="20"/>
        <end position="795"/>
    </location>
</feature>
<dbReference type="STRING" id="1605367.AFM12_03515"/>
<evidence type="ECO:0000256" key="8">
    <source>
        <dbReference type="SAM" id="SignalP"/>
    </source>
</evidence>
<keyword evidence="5 7" id="KW-0472">Membrane</keyword>
<keyword evidence="8" id="KW-0732">Signal</keyword>
<dbReference type="Pfam" id="PF07715">
    <property type="entry name" value="Plug"/>
    <property type="match status" value="1"/>
</dbReference>
<proteinExistence type="inferred from homology"/>
<dbReference type="Proteomes" id="UP000050454">
    <property type="component" value="Unassembled WGS sequence"/>
</dbReference>
<evidence type="ECO:0000256" key="6">
    <source>
        <dbReference type="ARBA" id="ARBA00023237"/>
    </source>
</evidence>
<dbReference type="Gene3D" id="2.40.170.20">
    <property type="entry name" value="TonB-dependent receptor, beta-barrel domain"/>
    <property type="match status" value="1"/>
</dbReference>
<evidence type="ECO:0000256" key="5">
    <source>
        <dbReference type="ARBA" id="ARBA00023136"/>
    </source>
</evidence>
<dbReference type="InterPro" id="IPR037066">
    <property type="entry name" value="Plug_dom_sf"/>
</dbReference>
<comment type="subcellular location">
    <subcellularLocation>
        <location evidence="1 7">Cell outer membrane</location>
        <topology evidence="1 7">Multi-pass membrane protein</topology>
    </subcellularLocation>
</comment>
<evidence type="ECO:0000256" key="2">
    <source>
        <dbReference type="ARBA" id="ARBA00022448"/>
    </source>
</evidence>
<dbReference type="Gene3D" id="2.60.40.1120">
    <property type="entry name" value="Carboxypeptidase-like, regulatory domain"/>
    <property type="match status" value="1"/>
</dbReference>
<gene>
    <name evidence="10" type="ORF">AFM12_03515</name>
</gene>
<accession>A0A0P7BXS2</accession>
<protein>
    <submittedName>
        <fullName evidence="10">TonB-dependent receptor</fullName>
    </submittedName>
</protein>
<evidence type="ECO:0000313" key="11">
    <source>
        <dbReference type="Proteomes" id="UP000050454"/>
    </source>
</evidence>
<keyword evidence="3 7" id="KW-1134">Transmembrane beta strand</keyword>
<evidence type="ECO:0000313" key="10">
    <source>
        <dbReference type="EMBL" id="KPM49672.1"/>
    </source>
</evidence>
<dbReference type="GO" id="GO:0009279">
    <property type="term" value="C:cell outer membrane"/>
    <property type="evidence" value="ECO:0007669"/>
    <property type="project" value="UniProtKB-SubCell"/>
</dbReference>
<dbReference type="PROSITE" id="PS52016">
    <property type="entry name" value="TONB_DEPENDENT_REC_3"/>
    <property type="match status" value="1"/>
</dbReference>
<keyword evidence="2 7" id="KW-0813">Transport</keyword>
<keyword evidence="4 7" id="KW-0812">Transmembrane</keyword>
<name>A0A0P7BXS2_9BACT</name>
<comment type="similarity">
    <text evidence="7">Belongs to the TonB-dependent receptor family.</text>
</comment>
<sequence length="795" mass="89625">MKRYFFTALLFVFSLQSIAQNLYNFKGVVLDSADNEPLPGATVSLNFGEMAGSTDLDGRFSFLVPAQRIAVVIRYVGYVPKRFSIEGGPDMPERVIRLEKVSSQLEEVIIKTDRSDNLKRPLLGVSTLNIKTLEKIPTAMGEVDILRGLQMLPGVSSVGEASNGVNIRGGTTDQNLLLLDGGPIFNPTHMFGLFSAFPSEAVSNFDLYKGTVPSRYGGRAAAVLDVTLAQPDLNKFKLKGGVSMVSNRVKMDVPIIKDRLGVMVSGRAALNDWAFPIFAKSLQDIKAKFYDSSAKLFGKINDKNTVTATAYYSYDFFQTEALGTIQEINATSSQYRYSTLNFTGSWFTAFSDKLNLQTTLVSSQYDPSILLPEFQSENVVEIAQNIRYKQAKANMNYYAGKHTLEFVADATQYQLNPGELIPGTSPSVNPVETDLEYGLELGIGIEDQFEINDKVTLSAGIRYSDFRNTGPAKRPLFEEGTERNEINFVDTVSFAKNEIISQYGGFEPRIGLRVALSNKTSLKFGYNLLRQYLQVISNTTTPIPTSRWKTSDIYIKPQVSSLYTVGYFQDFGSQIYEFSAEAYYRHTDNIIDYKPGASFLLQSSPETELLQGINKSYGLELMIQKKKGELAGWINYTYSRSLNQVNEGPSFNQQVNFGNWYAANYDRPHTFNGTVVINQGDHHDFSFNFTYSSGRPFTTPQGFIRFAETNFPFYGIRNNDRIPDYHRLDFSWNIYRPSMKEKRFNGNWNFTVYNLYGRKNAYSVFFRKEDLVTKPYKLTVFGAPIVSLAYNFTFE</sequence>
<dbReference type="SUPFAM" id="SSF56935">
    <property type="entry name" value="Porins"/>
    <property type="match status" value="1"/>
</dbReference>
<dbReference type="Gene3D" id="2.170.130.10">
    <property type="entry name" value="TonB-dependent receptor, plug domain"/>
    <property type="match status" value="1"/>
</dbReference>
<evidence type="ECO:0000259" key="9">
    <source>
        <dbReference type="Pfam" id="PF07715"/>
    </source>
</evidence>
<dbReference type="AlphaFoldDB" id="A0A0P7BXS2"/>
<dbReference type="InterPro" id="IPR012910">
    <property type="entry name" value="Plug_dom"/>
</dbReference>
<dbReference type="OrthoDB" id="1111684at2"/>
<dbReference type="PATRIC" id="fig|1605367.3.peg.2048"/>
<reference evidence="10 11" key="1">
    <citation type="submission" date="2015-07" db="EMBL/GenBank/DDBJ databases">
        <title>The draft genome sequence of Leadbetterella sp. JN14-9.</title>
        <authorList>
            <person name="Liu Y."/>
            <person name="Du J."/>
            <person name="Shao Z."/>
        </authorList>
    </citation>
    <scope>NUCLEOTIDE SEQUENCE [LARGE SCALE GENOMIC DNA]</scope>
    <source>
        <strain evidence="10 11">JN14-9</strain>
    </source>
</reference>
<keyword evidence="10" id="KW-0675">Receptor</keyword>
<dbReference type="Pfam" id="PF13715">
    <property type="entry name" value="CarbopepD_reg_2"/>
    <property type="match status" value="1"/>
</dbReference>
<keyword evidence="6 7" id="KW-0998">Cell outer membrane</keyword>
<evidence type="ECO:0000256" key="7">
    <source>
        <dbReference type="PROSITE-ProRule" id="PRU01360"/>
    </source>
</evidence>
<evidence type="ECO:0000256" key="3">
    <source>
        <dbReference type="ARBA" id="ARBA00022452"/>
    </source>
</evidence>
<comment type="caution">
    <text evidence="10">The sequence shown here is derived from an EMBL/GenBank/DDBJ whole genome shotgun (WGS) entry which is preliminary data.</text>
</comment>
<dbReference type="SUPFAM" id="SSF49464">
    <property type="entry name" value="Carboxypeptidase regulatory domain-like"/>
    <property type="match status" value="1"/>
</dbReference>
<feature type="signal peptide" evidence="8">
    <location>
        <begin position="1"/>
        <end position="19"/>
    </location>
</feature>
<evidence type="ECO:0000256" key="4">
    <source>
        <dbReference type="ARBA" id="ARBA00022692"/>
    </source>
</evidence>
<keyword evidence="11" id="KW-1185">Reference proteome</keyword>
<dbReference type="EMBL" id="LGTQ01000005">
    <property type="protein sequence ID" value="KPM49672.1"/>
    <property type="molecule type" value="Genomic_DNA"/>
</dbReference>
<feature type="domain" description="TonB-dependent receptor plug" evidence="9">
    <location>
        <begin position="141"/>
        <end position="222"/>
    </location>
</feature>
<organism evidence="10 11">
    <name type="scientific">Jiulongibacter sediminis</name>
    <dbReference type="NCBI Taxonomy" id="1605367"/>
    <lineage>
        <taxon>Bacteria</taxon>
        <taxon>Pseudomonadati</taxon>
        <taxon>Bacteroidota</taxon>
        <taxon>Cytophagia</taxon>
        <taxon>Cytophagales</taxon>
        <taxon>Leadbetterellaceae</taxon>
        <taxon>Jiulongibacter</taxon>
    </lineage>
</organism>